<evidence type="ECO:0000313" key="8">
    <source>
        <dbReference type="Proteomes" id="UP000015453"/>
    </source>
</evidence>
<evidence type="ECO:0000256" key="1">
    <source>
        <dbReference type="ARBA" id="ARBA00005405"/>
    </source>
</evidence>
<evidence type="ECO:0000313" key="7">
    <source>
        <dbReference type="EMBL" id="EPS60984.1"/>
    </source>
</evidence>
<dbReference type="PANTHER" id="PTHR33405">
    <property type="entry name" value="PROTEIN FLX-LIKE 2"/>
    <property type="match status" value="1"/>
</dbReference>
<evidence type="ECO:0000256" key="6">
    <source>
        <dbReference type="SAM" id="Coils"/>
    </source>
</evidence>
<keyword evidence="4 6" id="KW-0175">Coiled coil</keyword>
<organism evidence="7 8">
    <name type="scientific">Genlisea aurea</name>
    <dbReference type="NCBI Taxonomy" id="192259"/>
    <lineage>
        <taxon>Eukaryota</taxon>
        <taxon>Viridiplantae</taxon>
        <taxon>Streptophyta</taxon>
        <taxon>Embryophyta</taxon>
        <taxon>Tracheophyta</taxon>
        <taxon>Spermatophyta</taxon>
        <taxon>Magnoliopsida</taxon>
        <taxon>eudicotyledons</taxon>
        <taxon>Gunneridae</taxon>
        <taxon>Pentapetalae</taxon>
        <taxon>asterids</taxon>
        <taxon>lamiids</taxon>
        <taxon>Lamiales</taxon>
        <taxon>Lentibulariaceae</taxon>
        <taxon>Genlisea</taxon>
    </lineage>
</organism>
<comment type="similarity">
    <text evidence="1">Belongs to the FLX family.</text>
</comment>
<keyword evidence="5" id="KW-0287">Flowering</keyword>
<evidence type="ECO:0000256" key="2">
    <source>
        <dbReference type="ARBA" id="ARBA00022473"/>
    </source>
</evidence>
<dbReference type="EMBL" id="AUSU01007167">
    <property type="protein sequence ID" value="EPS60984.1"/>
    <property type="molecule type" value="Genomic_DNA"/>
</dbReference>
<evidence type="ECO:0000256" key="5">
    <source>
        <dbReference type="ARBA" id="ARBA00023089"/>
    </source>
</evidence>
<keyword evidence="8" id="KW-1185">Reference proteome</keyword>
<dbReference type="AlphaFoldDB" id="S8C2V3"/>
<dbReference type="GO" id="GO:0030154">
    <property type="term" value="P:cell differentiation"/>
    <property type="evidence" value="ECO:0007669"/>
    <property type="project" value="UniProtKB-KW"/>
</dbReference>
<evidence type="ECO:0000256" key="3">
    <source>
        <dbReference type="ARBA" id="ARBA00022782"/>
    </source>
</evidence>
<name>S8C2V3_9LAMI</name>
<sequence length="189" mass="21618">ARSREIQSMLRENQRLAASHVGLRQELAVTKQEIGRLSASASSIKADRDAQVREIQERSLRLEAEARAVEELKEELGRIRAELKEIEAQREELLERKKVIDCDLAMTRAELQQFSELKVEVEFLKRENHRGRNAIEKEKEMHSNNLKQSDVMGKHLNSLSLEEKELRSRLSKIEERVGISAPTATPGAV</sequence>
<dbReference type="InterPro" id="IPR040353">
    <property type="entry name" value="FLX/FLX-like"/>
</dbReference>
<dbReference type="OrthoDB" id="1928946at2759"/>
<evidence type="ECO:0000256" key="4">
    <source>
        <dbReference type="ARBA" id="ARBA00023054"/>
    </source>
</evidence>
<reference evidence="7 8" key="1">
    <citation type="journal article" date="2013" name="BMC Genomics">
        <title>The miniature genome of a carnivorous plant Genlisea aurea contains a low number of genes and short non-coding sequences.</title>
        <authorList>
            <person name="Leushkin E.V."/>
            <person name="Sutormin R.A."/>
            <person name="Nabieva E.R."/>
            <person name="Penin A.A."/>
            <person name="Kondrashov A.S."/>
            <person name="Logacheva M.D."/>
        </authorList>
    </citation>
    <scope>NUCLEOTIDE SEQUENCE [LARGE SCALE GENOMIC DNA]</scope>
</reference>
<dbReference type="PANTHER" id="PTHR33405:SF17">
    <property type="entry name" value="PROTEIN FLC EXPRESSOR"/>
    <property type="match status" value="1"/>
</dbReference>
<protein>
    <submittedName>
        <fullName evidence="7">Uncharacterized protein</fullName>
    </submittedName>
</protein>
<dbReference type="Proteomes" id="UP000015453">
    <property type="component" value="Unassembled WGS sequence"/>
</dbReference>
<proteinExistence type="inferred from homology"/>
<gene>
    <name evidence="7" type="ORF">M569_13818</name>
</gene>
<feature type="coiled-coil region" evidence="6">
    <location>
        <begin position="52"/>
        <end position="103"/>
    </location>
</feature>
<feature type="non-terminal residue" evidence="7">
    <location>
        <position position="189"/>
    </location>
</feature>
<accession>S8C2V3</accession>
<feature type="non-terminal residue" evidence="7">
    <location>
        <position position="1"/>
    </location>
</feature>
<dbReference type="GO" id="GO:0009908">
    <property type="term" value="P:flower development"/>
    <property type="evidence" value="ECO:0007669"/>
    <property type="project" value="UniProtKB-KW"/>
</dbReference>
<keyword evidence="3" id="KW-0221">Differentiation</keyword>
<keyword evidence="2" id="KW-0217">Developmental protein</keyword>
<comment type="caution">
    <text evidence="7">The sequence shown here is derived from an EMBL/GenBank/DDBJ whole genome shotgun (WGS) entry which is preliminary data.</text>
</comment>